<gene>
    <name evidence="2" type="ORF">E3N88_35361</name>
</gene>
<dbReference type="AlphaFoldDB" id="A0A5N6M186"/>
<feature type="compositionally biased region" description="Polar residues" evidence="1">
    <location>
        <begin position="31"/>
        <end position="42"/>
    </location>
</feature>
<protein>
    <submittedName>
        <fullName evidence="2">Uncharacterized protein</fullName>
    </submittedName>
</protein>
<sequence length="222" mass="23610">MIKRRSSRGALASASPNAGEPPADHLPCFRLSSSGHHPGSTPANVTTTIFPFSVELAPSATPISGNTSSSLQIILLSSLHPQTHTGPIGRVDKEKLCYSSGQLRKYSDTVVPPGGCGGSCPSNSGGLGKGFRTRPSRCLHRRRRWRLDGLERDSGTHMTTVVGDGYFGVSVAKGLFSALKGPPPAVEVVTKWDLKPSVVLGSNFLLVVDRILDPELLGMLKW</sequence>
<proteinExistence type="predicted"/>
<reference evidence="2 3" key="1">
    <citation type="submission" date="2019-05" db="EMBL/GenBank/DDBJ databases">
        <title>Mikania micrantha, genome provides insights into the molecular mechanism of rapid growth.</title>
        <authorList>
            <person name="Liu B."/>
        </authorList>
    </citation>
    <scope>NUCLEOTIDE SEQUENCE [LARGE SCALE GENOMIC DNA]</scope>
    <source>
        <strain evidence="2">NLD-2019</strain>
        <tissue evidence="2">Leaf</tissue>
    </source>
</reference>
<evidence type="ECO:0000256" key="1">
    <source>
        <dbReference type="SAM" id="MobiDB-lite"/>
    </source>
</evidence>
<dbReference type="EMBL" id="SZYD01000017">
    <property type="protein sequence ID" value="KAD3067481.1"/>
    <property type="molecule type" value="Genomic_DNA"/>
</dbReference>
<keyword evidence="3" id="KW-1185">Reference proteome</keyword>
<evidence type="ECO:0000313" key="2">
    <source>
        <dbReference type="EMBL" id="KAD3067481.1"/>
    </source>
</evidence>
<dbReference type="Proteomes" id="UP000326396">
    <property type="component" value="Linkage Group LG7"/>
</dbReference>
<comment type="caution">
    <text evidence="2">The sequence shown here is derived from an EMBL/GenBank/DDBJ whole genome shotgun (WGS) entry which is preliminary data.</text>
</comment>
<name>A0A5N6M186_9ASTR</name>
<accession>A0A5N6M186</accession>
<feature type="region of interest" description="Disordered" evidence="1">
    <location>
        <begin position="1"/>
        <end position="42"/>
    </location>
</feature>
<evidence type="ECO:0000313" key="3">
    <source>
        <dbReference type="Proteomes" id="UP000326396"/>
    </source>
</evidence>
<organism evidence="2 3">
    <name type="scientific">Mikania micrantha</name>
    <name type="common">bitter vine</name>
    <dbReference type="NCBI Taxonomy" id="192012"/>
    <lineage>
        <taxon>Eukaryota</taxon>
        <taxon>Viridiplantae</taxon>
        <taxon>Streptophyta</taxon>
        <taxon>Embryophyta</taxon>
        <taxon>Tracheophyta</taxon>
        <taxon>Spermatophyta</taxon>
        <taxon>Magnoliopsida</taxon>
        <taxon>eudicotyledons</taxon>
        <taxon>Gunneridae</taxon>
        <taxon>Pentapetalae</taxon>
        <taxon>asterids</taxon>
        <taxon>campanulids</taxon>
        <taxon>Asterales</taxon>
        <taxon>Asteraceae</taxon>
        <taxon>Asteroideae</taxon>
        <taxon>Heliantheae alliance</taxon>
        <taxon>Eupatorieae</taxon>
        <taxon>Mikania</taxon>
    </lineage>
</organism>